<accession>A0A816K5E5</accession>
<evidence type="ECO:0000313" key="9">
    <source>
        <dbReference type="Proteomes" id="UP000663824"/>
    </source>
</evidence>
<evidence type="ECO:0000256" key="2">
    <source>
        <dbReference type="PROSITE-ProRule" id="PRU00504"/>
    </source>
</evidence>
<evidence type="ECO:0000256" key="1">
    <source>
        <dbReference type="ARBA" id="ARBA00022737"/>
    </source>
</evidence>
<dbReference type="EMBL" id="CAJOBI010000440">
    <property type="protein sequence ID" value="CAF3823109.1"/>
    <property type="molecule type" value="Genomic_DNA"/>
</dbReference>
<dbReference type="Proteomes" id="UP000663834">
    <property type="component" value="Unassembled WGS sequence"/>
</dbReference>
<evidence type="ECO:0000313" key="6">
    <source>
        <dbReference type="EMBL" id="CAF1911287.1"/>
    </source>
</evidence>
<feature type="region of interest" description="Disordered" evidence="3">
    <location>
        <begin position="17"/>
        <end position="46"/>
    </location>
</feature>
<keyword evidence="1" id="KW-0677">Repeat</keyword>
<dbReference type="Gene3D" id="2.120.10.30">
    <property type="entry name" value="TolB, C-terminal domain"/>
    <property type="match status" value="1"/>
</dbReference>
<dbReference type="Pfam" id="PF01436">
    <property type="entry name" value="NHL"/>
    <property type="match status" value="1"/>
</dbReference>
<dbReference type="InterPro" id="IPR050952">
    <property type="entry name" value="TRIM-NHL_E3_ligases"/>
</dbReference>
<evidence type="ECO:0000313" key="7">
    <source>
        <dbReference type="EMBL" id="CAF3823109.1"/>
    </source>
</evidence>
<dbReference type="EMBL" id="CAJOBJ010005311">
    <property type="protein sequence ID" value="CAF4027478.1"/>
    <property type="molecule type" value="Genomic_DNA"/>
</dbReference>
<sequence length="376" mass="43288">MESDLTKRRPSIIAGCLPGVPAGWTPSVDTVEEDESDNEENEISKSYSSPLVSYLPPITNYETKPYLTIKKFQYENPSSGQTTSMSMAHTHGVCILNTEEEEIIACDYYHNRLLMFDSNKDGRLLEIFRGGLSTPESVTPRPHHRQHIYVTKAHSLLLYDLEKKKVVQQLGTSESGHANNRFNLPRGITVDPTTGEIYMCDTWNHRVCVFSPDFRFVNRRWYLTRWEQTQFKVKPSFIAINQNNQCVVTCDDAPNYRGAVYLFDKMGYIKKIYDHDSRKSPNVEAKLNVPHGILLDDEGNWLTVCYSDPESRSVERRSTFQDSEETEIINYWRCKELKGPSGLAIKRDQTLIIGDRDNNSINFFKQKEESKDEATK</sequence>
<dbReference type="PANTHER" id="PTHR24104">
    <property type="entry name" value="E3 UBIQUITIN-PROTEIN LIGASE NHLRC1-RELATED"/>
    <property type="match status" value="1"/>
</dbReference>
<feature type="repeat" description="NHL" evidence="2">
    <location>
        <begin position="173"/>
        <end position="213"/>
    </location>
</feature>
<dbReference type="PANTHER" id="PTHR24104:SF25">
    <property type="entry name" value="PROTEIN LIN-41"/>
    <property type="match status" value="1"/>
</dbReference>
<dbReference type="InterPro" id="IPR001258">
    <property type="entry name" value="NHL_repeat"/>
</dbReference>
<dbReference type="Proteomes" id="UP000663824">
    <property type="component" value="Unassembled WGS sequence"/>
</dbReference>
<evidence type="ECO:0000313" key="8">
    <source>
        <dbReference type="EMBL" id="CAF4027478.1"/>
    </source>
</evidence>
<evidence type="ECO:0008006" key="10">
    <source>
        <dbReference type="Google" id="ProtNLM"/>
    </source>
</evidence>
<dbReference type="Proteomes" id="UP000663855">
    <property type="component" value="Unassembled WGS sequence"/>
</dbReference>
<proteinExistence type="predicted"/>
<gene>
    <name evidence="4" type="ORF">CJN711_LOCUS3788</name>
    <name evidence="8" type="ORF">GIL414_LOCUS13222</name>
    <name evidence="5" type="ORF">KQP761_LOCUS6978</name>
    <name evidence="6" type="ORF">MBJ925_LOCUS810</name>
    <name evidence="7" type="ORF">SMN809_LOCUS2408</name>
</gene>
<evidence type="ECO:0000313" key="5">
    <source>
        <dbReference type="EMBL" id="CAF1345918.1"/>
    </source>
</evidence>
<protein>
    <recommendedName>
        <fullName evidence="10">Tripartite motif-containing protein 2</fullName>
    </recommendedName>
</protein>
<dbReference type="GO" id="GO:0000209">
    <property type="term" value="P:protein polyubiquitination"/>
    <property type="evidence" value="ECO:0007669"/>
    <property type="project" value="TreeGrafter"/>
</dbReference>
<dbReference type="GO" id="GO:0061630">
    <property type="term" value="F:ubiquitin protein ligase activity"/>
    <property type="evidence" value="ECO:0007669"/>
    <property type="project" value="TreeGrafter"/>
</dbReference>
<dbReference type="GO" id="GO:0043161">
    <property type="term" value="P:proteasome-mediated ubiquitin-dependent protein catabolic process"/>
    <property type="evidence" value="ECO:0007669"/>
    <property type="project" value="TreeGrafter"/>
</dbReference>
<dbReference type="Proteomes" id="UP000681720">
    <property type="component" value="Unassembled WGS sequence"/>
</dbReference>
<dbReference type="EMBL" id="CAJNOW010002254">
    <property type="protein sequence ID" value="CAF1345918.1"/>
    <property type="molecule type" value="Genomic_DNA"/>
</dbReference>
<feature type="compositionally biased region" description="Acidic residues" evidence="3">
    <location>
        <begin position="30"/>
        <end position="41"/>
    </location>
</feature>
<reference evidence="6" key="1">
    <citation type="submission" date="2021-02" db="EMBL/GenBank/DDBJ databases">
        <authorList>
            <person name="Nowell W R."/>
        </authorList>
    </citation>
    <scope>NUCLEOTIDE SEQUENCE</scope>
</reference>
<dbReference type="AlphaFoldDB" id="A0A816K5E5"/>
<name>A0A816K5E5_9BILA</name>
<dbReference type="EMBL" id="CAJNOV010000608">
    <property type="protein sequence ID" value="CAF1030810.1"/>
    <property type="molecule type" value="Genomic_DNA"/>
</dbReference>
<dbReference type="PROSITE" id="PS51125">
    <property type="entry name" value="NHL"/>
    <property type="match status" value="1"/>
</dbReference>
<dbReference type="EMBL" id="CAJNRE010000052">
    <property type="protein sequence ID" value="CAF1911287.1"/>
    <property type="molecule type" value="Genomic_DNA"/>
</dbReference>
<dbReference type="InterPro" id="IPR011042">
    <property type="entry name" value="6-blade_b-propeller_TolB-like"/>
</dbReference>
<comment type="caution">
    <text evidence="6">The sequence shown here is derived from an EMBL/GenBank/DDBJ whole genome shotgun (WGS) entry which is preliminary data.</text>
</comment>
<dbReference type="Proteomes" id="UP000676336">
    <property type="component" value="Unassembled WGS sequence"/>
</dbReference>
<evidence type="ECO:0000256" key="3">
    <source>
        <dbReference type="SAM" id="MobiDB-lite"/>
    </source>
</evidence>
<dbReference type="GO" id="GO:0008270">
    <property type="term" value="F:zinc ion binding"/>
    <property type="evidence" value="ECO:0007669"/>
    <property type="project" value="UniProtKB-KW"/>
</dbReference>
<dbReference type="SUPFAM" id="SSF101898">
    <property type="entry name" value="NHL repeat"/>
    <property type="match status" value="1"/>
</dbReference>
<organism evidence="6 9">
    <name type="scientific">Rotaria magnacalcarata</name>
    <dbReference type="NCBI Taxonomy" id="392030"/>
    <lineage>
        <taxon>Eukaryota</taxon>
        <taxon>Metazoa</taxon>
        <taxon>Spiralia</taxon>
        <taxon>Gnathifera</taxon>
        <taxon>Rotifera</taxon>
        <taxon>Eurotatoria</taxon>
        <taxon>Bdelloidea</taxon>
        <taxon>Philodinida</taxon>
        <taxon>Philodinidae</taxon>
        <taxon>Rotaria</taxon>
    </lineage>
</organism>
<dbReference type="OrthoDB" id="9971815at2759"/>
<evidence type="ECO:0000313" key="4">
    <source>
        <dbReference type="EMBL" id="CAF1030810.1"/>
    </source>
</evidence>